<dbReference type="InterPro" id="IPR010730">
    <property type="entry name" value="HET"/>
</dbReference>
<dbReference type="RefSeq" id="XP_024734607.1">
    <property type="nucleotide sequence ID" value="XM_024878289.1"/>
</dbReference>
<dbReference type="PANTHER" id="PTHR33112">
    <property type="entry name" value="DOMAIN PROTEIN, PUTATIVE-RELATED"/>
    <property type="match status" value="1"/>
</dbReference>
<dbReference type="OrthoDB" id="5125733at2759"/>
<sequence length="654" mass="73572">MGKLPLDAAGYHRCQYCQNAVVDATPRVTGIQNRLSRISFSKQGNQKTSWPVLELSISGARMAYKAGCVLLQLFGPHLLPALDFSAVRLSDKSVQVSVEYMSAGLLPKEPSCSLIIMSKPSKTKLGEDSFFNPTEMFAPQGSLASKWIPTIPNSDFCSKPSLEFVQKCLLDCLENHARCNQTANSRYPSRLLDLDSSSSGKDSVFLTTPKGRPPFAALSYCWGGDIGFKTKESTIAKAQAGLSLAKLPQTIQDAVFVCRGVGLHYLWVDRLCIIHDREVDFTAQMDRMGDIYSQARITIVAGNSATSEEGFLNPRLSHMPRSLQLPFNCPTGEGSKVVISPRQQEIEVVNSRGWTLQESLLSQRLVFYGSRQLEWTCRTVSKADGGHPSLYLVGLSRHESAHFSNSIWDAGEKHDLIWPMWIQLVKHYTQRNLSHLSDRLIAISALAKKANEALRDKYLAGIWRGDLLRQLQWRPQRLGIAQPDEIYIAPSWSWASLEGEIDWYVPKSSEIEGEIKVISCKVVPVSPVAPYGALSGGDLTIRGRAISGHFRLDNNWSMRTMMFGTLFEFKFYPDTDEFLFKGFDDVNRVICFTLLPISKDKNWNRTYRGLVLQENQDKETYRRIGVFIGPLWRDDETVFRDILYLRGLSDITIV</sequence>
<dbReference type="InParanoid" id="A0A2J6T451"/>
<evidence type="ECO:0000313" key="3">
    <source>
        <dbReference type="Proteomes" id="UP000235371"/>
    </source>
</evidence>
<accession>A0A2J6T451</accession>
<evidence type="ECO:0000313" key="2">
    <source>
        <dbReference type="EMBL" id="PMD57703.1"/>
    </source>
</evidence>
<dbReference type="Pfam" id="PF06985">
    <property type="entry name" value="HET"/>
    <property type="match status" value="1"/>
</dbReference>
<dbReference type="Proteomes" id="UP000235371">
    <property type="component" value="Unassembled WGS sequence"/>
</dbReference>
<gene>
    <name evidence="2" type="ORF">K444DRAFT_593159</name>
</gene>
<dbReference type="GeneID" id="36586366"/>
<dbReference type="STRING" id="1095630.A0A2J6T451"/>
<evidence type="ECO:0000259" key="1">
    <source>
        <dbReference type="Pfam" id="PF06985"/>
    </source>
</evidence>
<protein>
    <submittedName>
        <fullName evidence="2">HET-domain-containing protein</fullName>
    </submittedName>
</protein>
<reference evidence="2 3" key="1">
    <citation type="submission" date="2016-04" db="EMBL/GenBank/DDBJ databases">
        <title>A degradative enzymes factory behind the ericoid mycorrhizal symbiosis.</title>
        <authorList>
            <consortium name="DOE Joint Genome Institute"/>
            <person name="Martino E."/>
            <person name="Morin E."/>
            <person name="Grelet G."/>
            <person name="Kuo A."/>
            <person name="Kohler A."/>
            <person name="Daghino S."/>
            <person name="Barry K."/>
            <person name="Choi C."/>
            <person name="Cichocki N."/>
            <person name="Clum A."/>
            <person name="Copeland A."/>
            <person name="Hainaut M."/>
            <person name="Haridas S."/>
            <person name="Labutti K."/>
            <person name="Lindquist E."/>
            <person name="Lipzen A."/>
            <person name="Khouja H.-R."/>
            <person name="Murat C."/>
            <person name="Ohm R."/>
            <person name="Olson A."/>
            <person name="Spatafora J."/>
            <person name="Veneault-Fourrey C."/>
            <person name="Henrissat B."/>
            <person name="Grigoriev I."/>
            <person name="Martin F."/>
            <person name="Perotto S."/>
        </authorList>
    </citation>
    <scope>NUCLEOTIDE SEQUENCE [LARGE SCALE GENOMIC DNA]</scope>
    <source>
        <strain evidence="2 3">E</strain>
    </source>
</reference>
<dbReference type="PANTHER" id="PTHR33112:SF16">
    <property type="entry name" value="HETEROKARYON INCOMPATIBILITY DOMAIN-CONTAINING PROTEIN"/>
    <property type="match status" value="1"/>
</dbReference>
<name>A0A2J6T451_9HELO</name>
<organism evidence="2 3">
    <name type="scientific">Hyaloscypha bicolor E</name>
    <dbReference type="NCBI Taxonomy" id="1095630"/>
    <lineage>
        <taxon>Eukaryota</taxon>
        <taxon>Fungi</taxon>
        <taxon>Dikarya</taxon>
        <taxon>Ascomycota</taxon>
        <taxon>Pezizomycotina</taxon>
        <taxon>Leotiomycetes</taxon>
        <taxon>Helotiales</taxon>
        <taxon>Hyaloscyphaceae</taxon>
        <taxon>Hyaloscypha</taxon>
        <taxon>Hyaloscypha bicolor</taxon>
    </lineage>
</organism>
<dbReference type="EMBL" id="KZ613846">
    <property type="protein sequence ID" value="PMD57703.1"/>
    <property type="molecule type" value="Genomic_DNA"/>
</dbReference>
<keyword evidence="3" id="KW-1185">Reference proteome</keyword>
<dbReference type="AlphaFoldDB" id="A0A2J6T451"/>
<proteinExistence type="predicted"/>
<feature type="domain" description="Heterokaryon incompatibility" evidence="1">
    <location>
        <begin position="215"/>
        <end position="358"/>
    </location>
</feature>